<dbReference type="AlphaFoldDB" id="A0A5E6P4R0"/>
<evidence type="ECO:0000313" key="1">
    <source>
        <dbReference type="EMBL" id="VVM11822.1"/>
    </source>
</evidence>
<reference evidence="1" key="1">
    <citation type="submission" date="2019-09" db="EMBL/GenBank/DDBJ databases">
        <authorList>
            <person name="Chandra G."/>
            <person name="Truman W A."/>
        </authorList>
    </citation>
    <scope>NUCLEOTIDE SEQUENCE</scope>
    <source>
        <strain evidence="1">PS683</strain>
    </source>
</reference>
<organism evidence="1">
    <name type="scientific">Pseudomonas fluorescens</name>
    <dbReference type="NCBI Taxonomy" id="294"/>
    <lineage>
        <taxon>Bacteria</taxon>
        <taxon>Pseudomonadati</taxon>
        <taxon>Pseudomonadota</taxon>
        <taxon>Gammaproteobacteria</taxon>
        <taxon>Pseudomonadales</taxon>
        <taxon>Pseudomonadaceae</taxon>
        <taxon>Pseudomonas</taxon>
    </lineage>
</organism>
<dbReference type="EMBL" id="LR700639">
    <property type="protein sequence ID" value="VVM11822.1"/>
    <property type="molecule type" value="Genomic_DNA"/>
</dbReference>
<dbReference type="KEGG" id="pfx:A7318_07490"/>
<sequence length="241" mass="26688">MKLLPIILKRQLVSYAHTPGTYLSIAIFLALSVTSGLYVSPWPEQNGTDLQVFFHFHPWLYLLLVPALATHLWADEANAVFFALMKTLPITTFEWVIGKFLAAWLVAGTALLLLFPLVVIANYLGEADNRVIASQFVASWLLAGSYLSAGCFICALVRQRTLIFVLTLSLLLAASGLSALLDALEHQSPLWLIDSLASLNPMVRFSSIDEGKLTLRDTLYFVSMIFGFLAATTVTFNYKHS</sequence>
<name>A0A5E6P4R0_PSEFL</name>
<gene>
    <name evidence="1" type="ORF">PS683_00096</name>
</gene>
<accession>A0A5E6P4R0</accession>
<protein>
    <submittedName>
        <fullName evidence="1">Uncharacterized protein</fullName>
    </submittedName>
</protein>
<proteinExistence type="predicted"/>
<dbReference type="RefSeq" id="WP_069022494.1">
    <property type="nucleotide sequence ID" value="NZ_PDJB01000001.1"/>
</dbReference>